<evidence type="ECO:0000313" key="2">
    <source>
        <dbReference type="EMBL" id="CAF4106950.1"/>
    </source>
</evidence>
<feature type="compositionally biased region" description="Polar residues" evidence="1">
    <location>
        <begin position="61"/>
        <end position="82"/>
    </location>
</feature>
<dbReference type="AlphaFoldDB" id="A0A819VBY6"/>
<reference evidence="2" key="1">
    <citation type="submission" date="2021-02" db="EMBL/GenBank/DDBJ databases">
        <authorList>
            <person name="Nowell W R."/>
        </authorList>
    </citation>
    <scope>NUCLEOTIDE SEQUENCE</scope>
</reference>
<name>A0A819VBY6_9BILA</name>
<dbReference type="EMBL" id="CAJOBE010010378">
    <property type="protein sequence ID" value="CAF4106950.1"/>
    <property type="molecule type" value="Genomic_DNA"/>
</dbReference>
<accession>A0A819VBY6</accession>
<feature type="non-terminal residue" evidence="2">
    <location>
        <position position="1"/>
    </location>
</feature>
<gene>
    <name evidence="2" type="ORF">FNK824_LOCUS31661</name>
</gene>
<proteinExistence type="predicted"/>
<feature type="region of interest" description="Disordered" evidence="1">
    <location>
        <begin position="127"/>
        <end position="225"/>
    </location>
</feature>
<evidence type="ECO:0000313" key="3">
    <source>
        <dbReference type="Proteomes" id="UP000663874"/>
    </source>
</evidence>
<feature type="compositionally biased region" description="Low complexity" evidence="1">
    <location>
        <begin position="177"/>
        <end position="194"/>
    </location>
</feature>
<sequence length="243" mass="27446">KYFEELLRHRDRELQQLKARFETLKTERENEVVLMENIILELQLELRAARDEADFKRKKSQQTGSITPSKSLFNFANRKTNSPTTPTNDQNQDDDTQMRPIDAMLITDRNETSNLIMENVNQIKNSNDIISQSSRRSSQSTTTNTDDDQYEVVNQLSSNNNQISTEIKPTSSPEMVSSATSLSTPPSSPSSSSSSDEEETPQKQTVLNIENSNPPIIQESGRFEPVEITAEQATLLEEASKTD</sequence>
<feature type="compositionally biased region" description="Polar residues" evidence="1">
    <location>
        <begin position="152"/>
        <end position="175"/>
    </location>
</feature>
<feature type="compositionally biased region" description="Low complexity" evidence="1">
    <location>
        <begin position="127"/>
        <end position="144"/>
    </location>
</feature>
<comment type="caution">
    <text evidence="2">The sequence shown here is derived from an EMBL/GenBank/DDBJ whole genome shotgun (WGS) entry which is preliminary data.</text>
</comment>
<dbReference type="Proteomes" id="UP000663874">
    <property type="component" value="Unassembled WGS sequence"/>
</dbReference>
<organism evidence="2 3">
    <name type="scientific">Rotaria sordida</name>
    <dbReference type="NCBI Taxonomy" id="392033"/>
    <lineage>
        <taxon>Eukaryota</taxon>
        <taxon>Metazoa</taxon>
        <taxon>Spiralia</taxon>
        <taxon>Gnathifera</taxon>
        <taxon>Rotifera</taxon>
        <taxon>Eurotatoria</taxon>
        <taxon>Bdelloidea</taxon>
        <taxon>Philodinida</taxon>
        <taxon>Philodinidae</taxon>
        <taxon>Rotaria</taxon>
    </lineage>
</organism>
<feature type="compositionally biased region" description="Polar residues" evidence="1">
    <location>
        <begin position="202"/>
        <end position="215"/>
    </location>
</feature>
<evidence type="ECO:0000256" key="1">
    <source>
        <dbReference type="SAM" id="MobiDB-lite"/>
    </source>
</evidence>
<protein>
    <submittedName>
        <fullName evidence="2">Uncharacterized protein</fullName>
    </submittedName>
</protein>
<feature type="region of interest" description="Disordered" evidence="1">
    <location>
        <begin position="55"/>
        <end position="97"/>
    </location>
</feature>